<dbReference type="InterPro" id="IPR050147">
    <property type="entry name" value="Ser/Thr_Dehydratase"/>
</dbReference>
<evidence type="ECO:0000256" key="3">
    <source>
        <dbReference type="ARBA" id="ARBA00023239"/>
    </source>
</evidence>
<keyword evidence="6" id="KW-1185">Reference proteome</keyword>
<dbReference type="InterPro" id="IPR036052">
    <property type="entry name" value="TrpB-like_PALP_sf"/>
</dbReference>
<protein>
    <submittedName>
        <fullName evidence="5">Threonine/serine dehydratase</fullName>
    </submittedName>
</protein>
<gene>
    <name evidence="5" type="ORF">SMD27_06165</name>
</gene>
<dbReference type="EMBL" id="JAXCLW010000001">
    <property type="protein sequence ID" value="MDY0882418.1"/>
    <property type="molecule type" value="Genomic_DNA"/>
</dbReference>
<evidence type="ECO:0000313" key="5">
    <source>
        <dbReference type="EMBL" id="MDY0882418.1"/>
    </source>
</evidence>
<dbReference type="Proteomes" id="UP001279642">
    <property type="component" value="Unassembled WGS sequence"/>
</dbReference>
<accession>A0ABU5E7Y4</accession>
<organism evidence="5 6">
    <name type="scientific">Dongia soli</name>
    <dbReference type="NCBI Taxonomy" id="600628"/>
    <lineage>
        <taxon>Bacteria</taxon>
        <taxon>Pseudomonadati</taxon>
        <taxon>Pseudomonadota</taxon>
        <taxon>Alphaproteobacteria</taxon>
        <taxon>Rhodospirillales</taxon>
        <taxon>Dongiaceae</taxon>
        <taxon>Dongia</taxon>
    </lineage>
</organism>
<dbReference type="Pfam" id="PF00291">
    <property type="entry name" value="PALP"/>
    <property type="match status" value="1"/>
</dbReference>
<proteinExistence type="predicted"/>
<dbReference type="SUPFAM" id="SSF53686">
    <property type="entry name" value="Tryptophan synthase beta subunit-like PLP-dependent enzymes"/>
    <property type="match status" value="1"/>
</dbReference>
<dbReference type="RefSeq" id="WP_320507441.1">
    <property type="nucleotide sequence ID" value="NZ_JAXCLW010000001.1"/>
</dbReference>
<evidence type="ECO:0000256" key="1">
    <source>
        <dbReference type="ARBA" id="ARBA00001933"/>
    </source>
</evidence>
<sequence>MTANPGNAPISRTDIEAAAHRIGGYVRRTPVIALEEGAFGLPAALFLKLESLQHAGSFKARGAFNALLSARESSRGIPAAGVIAASGGNHGAAVAYAAQALGLHAEIFVPQIASPAKVQRLRDFGAEIRQTGATYAEALAAAQVRQAETGALSVHAYDEVAVLAGQGTLAREFEAQIADLDTVLVAVGGGGLIGGIAAWHADAKQGALTPGHTRIIGVEPMNCPTLHAALSARAPVDVEVGGIAADSLGAKRVGNLMFEIARRAIDRSVLVEDEAIRATQRLLWRDLRLAVETGGATALAALVAGAYKPRIGERIGVVICGGNADLAHIG</sequence>
<comment type="caution">
    <text evidence="5">The sequence shown here is derived from an EMBL/GenBank/DDBJ whole genome shotgun (WGS) entry which is preliminary data.</text>
</comment>
<dbReference type="PANTHER" id="PTHR48078">
    <property type="entry name" value="THREONINE DEHYDRATASE, MITOCHONDRIAL-RELATED"/>
    <property type="match status" value="1"/>
</dbReference>
<dbReference type="NCBIfam" id="NF006094">
    <property type="entry name" value="PRK08246.1"/>
    <property type="match status" value="1"/>
</dbReference>
<comment type="cofactor">
    <cofactor evidence="1">
        <name>pyridoxal 5'-phosphate</name>
        <dbReference type="ChEBI" id="CHEBI:597326"/>
    </cofactor>
</comment>
<keyword evidence="2" id="KW-0663">Pyridoxal phosphate</keyword>
<name>A0ABU5E7Y4_9PROT</name>
<evidence type="ECO:0000259" key="4">
    <source>
        <dbReference type="Pfam" id="PF00291"/>
    </source>
</evidence>
<keyword evidence="3" id="KW-0456">Lyase</keyword>
<evidence type="ECO:0000313" key="6">
    <source>
        <dbReference type="Proteomes" id="UP001279642"/>
    </source>
</evidence>
<evidence type="ECO:0000256" key="2">
    <source>
        <dbReference type="ARBA" id="ARBA00022898"/>
    </source>
</evidence>
<dbReference type="Gene3D" id="3.40.50.1100">
    <property type="match status" value="2"/>
</dbReference>
<reference evidence="5 6" key="1">
    <citation type="journal article" date="2016" name="Antonie Van Leeuwenhoek">
        <title>Dongia soli sp. nov., isolated from soil from Dokdo, Korea.</title>
        <authorList>
            <person name="Kim D.U."/>
            <person name="Lee H."/>
            <person name="Kim H."/>
            <person name="Kim S.G."/>
            <person name="Ka J.O."/>
        </authorList>
    </citation>
    <scope>NUCLEOTIDE SEQUENCE [LARGE SCALE GENOMIC DNA]</scope>
    <source>
        <strain evidence="5 6">D78</strain>
    </source>
</reference>
<dbReference type="PANTHER" id="PTHR48078:SF6">
    <property type="entry name" value="L-THREONINE DEHYDRATASE CATABOLIC TDCB"/>
    <property type="match status" value="1"/>
</dbReference>
<dbReference type="InterPro" id="IPR001926">
    <property type="entry name" value="TrpB-like_PALP"/>
</dbReference>
<feature type="domain" description="Tryptophan synthase beta chain-like PALP" evidence="4">
    <location>
        <begin position="25"/>
        <end position="321"/>
    </location>
</feature>